<evidence type="ECO:0000259" key="6">
    <source>
        <dbReference type="Pfam" id="PF25989"/>
    </source>
</evidence>
<feature type="compositionally biased region" description="Polar residues" evidence="2">
    <location>
        <begin position="362"/>
        <end position="373"/>
    </location>
</feature>
<dbReference type="SUPFAM" id="SSF111369">
    <property type="entry name" value="HlyD-like secretion proteins"/>
    <property type="match status" value="1"/>
</dbReference>
<dbReference type="Pfam" id="PF25954">
    <property type="entry name" value="Beta-barrel_RND_2"/>
    <property type="match status" value="1"/>
</dbReference>
<keyword evidence="8" id="KW-1185">Reference proteome</keyword>
<feature type="chain" id="PRO_5039010040" evidence="3">
    <location>
        <begin position="21"/>
        <end position="381"/>
    </location>
</feature>
<dbReference type="GO" id="GO:1990281">
    <property type="term" value="C:efflux pump complex"/>
    <property type="evidence" value="ECO:0007669"/>
    <property type="project" value="TreeGrafter"/>
</dbReference>
<dbReference type="FunFam" id="2.40.30.170:FF:000010">
    <property type="entry name" value="Efflux RND transporter periplasmic adaptor subunit"/>
    <property type="match status" value="1"/>
</dbReference>
<comment type="similarity">
    <text evidence="1">Belongs to the membrane fusion protein (MFP) (TC 8.A.1) family.</text>
</comment>
<organism evidence="7 8">
    <name type="scientific">Desulforamulus putei DSM 12395</name>
    <dbReference type="NCBI Taxonomy" id="1121429"/>
    <lineage>
        <taxon>Bacteria</taxon>
        <taxon>Bacillati</taxon>
        <taxon>Bacillota</taxon>
        <taxon>Clostridia</taxon>
        <taxon>Eubacteriales</taxon>
        <taxon>Peptococcaceae</taxon>
        <taxon>Desulforamulus</taxon>
    </lineage>
</organism>
<dbReference type="GO" id="GO:0015562">
    <property type="term" value="F:efflux transmembrane transporter activity"/>
    <property type="evidence" value="ECO:0007669"/>
    <property type="project" value="TreeGrafter"/>
</dbReference>
<reference evidence="8" key="1">
    <citation type="submission" date="2016-11" db="EMBL/GenBank/DDBJ databases">
        <authorList>
            <person name="Varghese N."/>
            <person name="Submissions S."/>
        </authorList>
    </citation>
    <scope>NUCLEOTIDE SEQUENCE [LARGE SCALE GENOMIC DNA]</scope>
    <source>
        <strain evidence="8">DSM 12395</strain>
    </source>
</reference>
<evidence type="ECO:0000256" key="2">
    <source>
        <dbReference type="SAM" id="MobiDB-lite"/>
    </source>
</evidence>
<dbReference type="Gene3D" id="2.40.50.100">
    <property type="match status" value="1"/>
</dbReference>
<feature type="signal peptide" evidence="3">
    <location>
        <begin position="1"/>
        <end position="20"/>
    </location>
</feature>
<dbReference type="RefSeq" id="WP_073236996.1">
    <property type="nucleotide sequence ID" value="NZ_FQUY01000006.1"/>
</dbReference>
<name>A0A1M4WAA9_9FIRM</name>
<dbReference type="PROSITE" id="PS51257">
    <property type="entry name" value="PROKAR_LIPOPROTEIN"/>
    <property type="match status" value="1"/>
</dbReference>
<dbReference type="InterPro" id="IPR058792">
    <property type="entry name" value="Beta-barrel_RND_2"/>
</dbReference>
<dbReference type="Proteomes" id="UP000184148">
    <property type="component" value="Unassembled WGS sequence"/>
</dbReference>
<dbReference type="Pfam" id="PF25917">
    <property type="entry name" value="BSH_RND"/>
    <property type="match status" value="1"/>
</dbReference>
<dbReference type="PANTHER" id="PTHR30469">
    <property type="entry name" value="MULTIDRUG RESISTANCE PROTEIN MDTA"/>
    <property type="match status" value="1"/>
</dbReference>
<evidence type="ECO:0000256" key="3">
    <source>
        <dbReference type="SAM" id="SignalP"/>
    </source>
</evidence>
<dbReference type="NCBIfam" id="TIGR01730">
    <property type="entry name" value="RND_mfp"/>
    <property type="match status" value="1"/>
</dbReference>
<protein>
    <submittedName>
        <fullName evidence="7">Membrane fusion protein, cobalt-zinc-cadmium efflux system</fullName>
    </submittedName>
</protein>
<evidence type="ECO:0000259" key="5">
    <source>
        <dbReference type="Pfam" id="PF25954"/>
    </source>
</evidence>
<dbReference type="EMBL" id="FQUY01000006">
    <property type="protein sequence ID" value="SHE78013.1"/>
    <property type="molecule type" value="Genomic_DNA"/>
</dbReference>
<proteinExistence type="inferred from homology"/>
<dbReference type="Gene3D" id="2.40.30.170">
    <property type="match status" value="1"/>
</dbReference>
<feature type="domain" description="Multidrug resistance protein MdtA-like barrel-sandwich hybrid" evidence="4">
    <location>
        <begin position="68"/>
        <end position="202"/>
    </location>
</feature>
<gene>
    <name evidence="7" type="ORF">SAMN02745133_01111</name>
</gene>
<dbReference type="InterPro" id="IPR058625">
    <property type="entry name" value="MdtA-like_BSH"/>
</dbReference>
<dbReference type="InterPro" id="IPR006143">
    <property type="entry name" value="RND_pump_MFP"/>
</dbReference>
<dbReference type="Gene3D" id="1.10.287.470">
    <property type="entry name" value="Helix hairpin bin"/>
    <property type="match status" value="1"/>
</dbReference>
<evidence type="ECO:0000256" key="1">
    <source>
        <dbReference type="ARBA" id="ARBA00009477"/>
    </source>
</evidence>
<evidence type="ECO:0000259" key="4">
    <source>
        <dbReference type="Pfam" id="PF25917"/>
    </source>
</evidence>
<sequence>MKKHIILVTALMVILSIAMAGCSKNPQEQDKAQGVRGGRGAGAVKVAQVVEGNLREKMTLSGTLEALNSADVVAKTSAKVASLLVDVGSRVSAGQTLMTLEAEDLKAAVAAAEANLETAKVTYDLSLSKYQRGKELKQSEAISQWDFEENYEGAYRKAAAALKSAQAALAQSQARYNDTIIKSPISGVVTARNINVGELAGSSGPIFSISNLDKVVVLVNVNEQQVNKFAEGQKVAVKVSAVSQNPFTGVVTNIALAADPKLKAYPIKIELDNKDHKLKPGMFAEVLWERELEKSLLIPRQAVVSQDGKSKVFVLDHGVVKERQVQTGAADGQNIAVISGLSKGEQVIIDNLDNLKDGMKVNPQSNQGGSQKNPRGKGEEQ</sequence>
<evidence type="ECO:0000313" key="8">
    <source>
        <dbReference type="Proteomes" id="UP000184148"/>
    </source>
</evidence>
<feature type="domain" description="YknX-like C-terminal permuted SH3-like" evidence="6">
    <location>
        <begin position="297"/>
        <end position="362"/>
    </location>
</feature>
<accession>A0A1M4WAA9</accession>
<keyword evidence="3" id="KW-0732">Signal</keyword>
<dbReference type="OrthoDB" id="9810430at2"/>
<feature type="domain" description="CusB-like beta-barrel" evidence="5">
    <location>
        <begin position="217"/>
        <end position="290"/>
    </location>
</feature>
<dbReference type="AlphaFoldDB" id="A0A1M4WAA9"/>
<evidence type="ECO:0000313" key="7">
    <source>
        <dbReference type="EMBL" id="SHE78013.1"/>
    </source>
</evidence>
<dbReference type="InterPro" id="IPR058637">
    <property type="entry name" value="YknX-like_C"/>
</dbReference>
<dbReference type="Gene3D" id="2.40.420.20">
    <property type="match status" value="1"/>
</dbReference>
<dbReference type="STRING" id="1121429.SAMN02745133_01111"/>
<dbReference type="Pfam" id="PF25989">
    <property type="entry name" value="YknX_C"/>
    <property type="match status" value="1"/>
</dbReference>
<feature type="region of interest" description="Disordered" evidence="2">
    <location>
        <begin position="356"/>
        <end position="381"/>
    </location>
</feature>